<dbReference type="SUPFAM" id="SSF46689">
    <property type="entry name" value="Homeodomain-like"/>
    <property type="match status" value="1"/>
</dbReference>
<dbReference type="Gene3D" id="1.10.10.60">
    <property type="entry name" value="Homeodomain-like"/>
    <property type="match status" value="1"/>
</dbReference>
<protein>
    <recommendedName>
        <fullName evidence="3">Mor transcription activator family protein</fullName>
    </recommendedName>
</protein>
<keyword evidence="2" id="KW-1185">Reference proteome</keyword>
<dbReference type="AlphaFoldDB" id="A0A1G9IRR5"/>
<dbReference type="PANTHER" id="PTHR37812:SF1">
    <property type="entry name" value="MU-LIKE PROPHAGE FLUMU PROTEIN C"/>
    <property type="match status" value="1"/>
</dbReference>
<evidence type="ECO:0008006" key="3">
    <source>
        <dbReference type="Google" id="ProtNLM"/>
    </source>
</evidence>
<accession>A0A1G9IRR5</accession>
<dbReference type="Proteomes" id="UP000199068">
    <property type="component" value="Unassembled WGS sequence"/>
</dbReference>
<dbReference type="EMBL" id="FNGW01000001">
    <property type="protein sequence ID" value="SDL27755.1"/>
    <property type="molecule type" value="Genomic_DNA"/>
</dbReference>
<dbReference type="RefSeq" id="WP_092722250.1">
    <property type="nucleotide sequence ID" value="NZ_FNGW01000001.1"/>
</dbReference>
<dbReference type="PANTHER" id="PTHR37812">
    <property type="entry name" value="MU-LIKE PROPHAGE FLUMU PROTEIN C"/>
    <property type="match status" value="1"/>
</dbReference>
<dbReference type="InterPro" id="IPR052411">
    <property type="entry name" value="c-mor_Regulatory_Protein"/>
</dbReference>
<dbReference type="InterPro" id="IPR049739">
    <property type="entry name" value="YraL-like"/>
</dbReference>
<organism evidence="1 2">
    <name type="scientific">Romboutsia lituseburensis DSM 797</name>
    <dbReference type="NCBI Taxonomy" id="1121325"/>
    <lineage>
        <taxon>Bacteria</taxon>
        <taxon>Bacillati</taxon>
        <taxon>Bacillota</taxon>
        <taxon>Clostridia</taxon>
        <taxon>Peptostreptococcales</taxon>
        <taxon>Peptostreptococcaceae</taxon>
        <taxon>Romboutsia</taxon>
    </lineage>
</organism>
<evidence type="ECO:0000313" key="1">
    <source>
        <dbReference type="EMBL" id="SDL27755.1"/>
    </source>
</evidence>
<sequence length="90" mass="10714">MKYKKAQNILPKEVLDLVQNYIDGDYIYIPKKNNNKKSWGEVSGIKAELRIRNFEIYNKYLQGTSIKQLSIDYFLSESSIRRILYAYKNK</sequence>
<proteinExistence type="predicted"/>
<reference evidence="1 2" key="1">
    <citation type="submission" date="2016-10" db="EMBL/GenBank/DDBJ databases">
        <authorList>
            <person name="de Groot N.N."/>
        </authorList>
    </citation>
    <scope>NUCLEOTIDE SEQUENCE [LARGE SCALE GENOMIC DNA]</scope>
    <source>
        <strain evidence="1 2">DSM 797</strain>
    </source>
</reference>
<dbReference type="NCBIfam" id="NF040785">
    <property type="entry name" value="CD3324_fam"/>
    <property type="match status" value="1"/>
</dbReference>
<dbReference type="InterPro" id="IPR009057">
    <property type="entry name" value="Homeodomain-like_sf"/>
</dbReference>
<dbReference type="STRING" id="1121325.SAMN04515677_101353"/>
<evidence type="ECO:0000313" key="2">
    <source>
        <dbReference type="Proteomes" id="UP000199068"/>
    </source>
</evidence>
<gene>
    <name evidence="1" type="ORF">SAMN04515677_101353</name>
</gene>
<name>A0A1G9IRR5_9FIRM</name>